<dbReference type="EMBL" id="HG937692">
    <property type="protein sequence ID" value="CDP36059.1"/>
    <property type="molecule type" value="Genomic_DNA"/>
</dbReference>
<dbReference type="PhylomeDB" id="A0A060T5G9"/>
<protein>
    <submittedName>
        <fullName evidence="3">ARAD1B04378p</fullName>
    </submittedName>
</protein>
<reference evidence="3" key="2">
    <citation type="submission" date="2014-06" db="EMBL/GenBank/DDBJ databases">
        <title>The complete genome of Blastobotrys (Arxula) adeninivorans LS3 - a yeast of biotechnological interest.</title>
        <authorList>
            <person name="Kunze G."/>
            <person name="Gaillardin C."/>
            <person name="Czernicka M."/>
            <person name="Durrens P."/>
            <person name="Martin T."/>
            <person name="Boer E."/>
            <person name="Gabaldon T."/>
            <person name="Cruz J."/>
            <person name="Talla E."/>
            <person name="Marck C."/>
            <person name="Goffeau A."/>
            <person name="Barbe V."/>
            <person name="Baret P."/>
            <person name="Baronian K."/>
            <person name="Beier S."/>
            <person name="Bleykasten C."/>
            <person name="Bode R."/>
            <person name="Casaregola S."/>
            <person name="Despons L."/>
            <person name="Fairhead C."/>
            <person name="Giersberg M."/>
            <person name="Gierski P."/>
            <person name="Hahnel U."/>
            <person name="Hartmann A."/>
            <person name="Jankowska D."/>
            <person name="Jubin C."/>
            <person name="Jung P."/>
            <person name="Lafontaine I."/>
            <person name="Leh-Louis V."/>
            <person name="Lemaire M."/>
            <person name="Marcet-Houben M."/>
            <person name="Mascher M."/>
            <person name="Morel G."/>
            <person name="Richard G.-F."/>
            <person name="Riechen J."/>
            <person name="Sacerdot C."/>
            <person name="Sarkar A."/>
            <person name="Savel G."/>
            <person name="Schacherer J."/>
            <person name="Sherman D."/>
            <person name="Straub M.-L."/>
            <person name="Stein N."/>
            <person name="Thierry A."/>
            <person name="Trautwein-Schult A."/>
            <person name="Westhof E."/>
            <person name="Worch S."/>
            <person name="Dujon B."/>
            <person name="Souciet J.-L."/>
            <person name="Wincker P."/>
            <person name="Scholz U."/>
            <person name="Neuveglise N."/>
        </authorList>
    </citation>
    <scope>NUCLEOTIDE SEQUENCE</scope>
    <source>
        <strain evidence="3">LS3</strain>
    </source>
</reference>
<evidence type="ECO:0000256" key="1">
    <source>
        <dbReference type="SAM" id="MobiDB-lite"/>
    </source>
</evidence>
<name>A0A060T5G9_BLAAD</name>
<evidence type="ECO:0000256" key="2">
    <source>
        <dbReference type="SAM" id="SignalP"/>
    </source>
</evidence>
<feature type="region of interest" description="Disordered" evidence="1">
    <location>
        <begin position="202"/>
        <end position="225"/>
    </location>
</feature>
<dbReference type="AlphaFoldDB" id="A0A060T5G9"/>
<accession>A0A060T5G9</accession>
<proteinExistence type="predicted"/>
<keyword evidence="2" id="KW-0732">Signal</keyword>
<feature type="chain" id="PRO_5001587677" evidence="2">
    <location>
        <begin position="18"/>
        <end position="225"/>
    </location>
</feature>
<feature type="signal peptide" evidence="2">
    <location>
        <begin position="1"/>
        <end position="17"/>
    </location>
</feature>
<organism evidence="3">
    <name type="scientific">Blastobotrys adeninivorans</name>
    <name type="common">Yeast</name>
    <name type="synonym">Arxula adeninivorans</name>
    <dbReference type="NCBI Taxonomy" id="409370"/>
    <lineage>
        <taxon>Eukaryota</taxon>
        <taxon>Fungi</taxon>
        <taxon>Dikarya</taxon>
        <taxon>Ascomycota</taxon>
        <taxon>Saccharomycotina</taxon>
        <taxon>Dipodascomycetes</taxon>
        <taxon>Dipodascales</taxon>
        <taxon>Trichomonascaceae</taxon>
        <taxon>Blastobotrys</taxon>
    </lineage>
</organism>
<gene>
    <name evidence="3" type="ORF">GNLVRS02_ARAD1B04378g</name>
</gene>
<feature type="compositionally biased region" description="Polar residues" evidence="1">
    <location>
        <begin position="210"/>
        <end position="225"/>
    </location>
</feature>
<sequence>MILHWIVGTCLFTTALCEEASRIPVTVEGSQSRVVNEMQGGIDDLLDFVYSGDRAKDRPKDCKVTMGGLLYVCNNGESPLFKISSFQMYPYPLLPGYTDIRLVAKLARAVEQGSKLELDSFRDGKQIFSGTLDLCEYITFAGFSCKLAPWTEFSDLQNTLDIPPEVPAGMYSFVATARGKRGEFYGRIAAIIDLTQFSTGSDATGPDLTGPNTEEPISTQIERDL</sequence>
<reference evidence="3" key="1">
    <citation type="submission" date="2014-02" db="EMBL/GenBank/DDBJ databases">
        <authorList>
            <person name="Genoscope - CEA"/>
        </authorList>
    </citation>
    <scope>NUCLEOTIDE SEQUENCE</scope>
    <source>
        <strain evidence="3">LS3</strain>
    </source>
</reference>
<evidence type="ECO:0000313" key="3">
    <source>
        <dbReference type="EMBL" id="CDP36059.1"/>
    </source>
</evidence>